<reference evidence="2" key="1">
    <citation type="journal article" date="2014" name="Front. Microbiol.">
        <title>High frequency of phylogenetically diverse reductive dehalogenase-homologous genes in deep subseafloor sedimentary metagenomes.</title>
        <authorList>
            <person name="Kawai M."/>
            <person name="Futagami T."/>
            <person name="Toyoda A."/>
            <person name="Takaki Y."/>
            <person name="Nishi S."/>
            <person name="Hori S."/>
            <person name="Arai W."/>
            <person name="Tsubouchi T."/>
            <person name="Morono Y."/>
            <person name="Uchiyama I."/>
            <person name="Ito T."/>
            <person name="Fujiyama A."/>
            <person name="Inagaki F."/>
            <person name="Takami H."/>
        </authorList>
    </citation>
    <scope>NUCLEOTIDE SEQUENCE</scope>
    <source>
        <strain evidence="2">Expedition CK06-06</strain>
    </source>
</reference>
<evidence type="ECO:0000313" key="2">
    <source>
        <dbReference type="EMBL" id="GAG32849.1"/>
    </source>
</evidence>
<organism evidence="2">
    <name type="scientific">marine sediment metagenome</name>
    <dbReference type="NCBI Taxonomy" id="412755"/>
    <lineage>
        <taxon>unclassified sequences</taxon>
        <taxon>metagenomes</taxon>
        <taxon>ecological metagenomes</taxon>
    </lineage>
</organism>
<proteinExistence type="predicted"/>
<sequence length="35" mass="3863">AINSLLEGKASPQNQVPSMGCNIKWKPDNEPEYFG</sequence>
<evidence type="ECO:0008006" key="3">
    <source>
        <dbReference type="Google" id="ProtNLM"/>
    </source>
</evidence>
<gene>
    <name evidence="2" type="ORF">S01H1_63099</name>
</gene>
<dbReference type="Gene3D" id="3.40.30.10">
    <property type="entry name" value="Glutaredoxin"/>
    <property type="match status" value="1"/>
</dbReference>
<feature type="non-terminal residue" evidence="2">
    <location>
        <position position="1"/>
    </location>
</feature>
<name>X0WPC2_9ZZZZ</name>
<accession>X0WPC2</accession>
<comment type="caution">
    <text evidence="2">The sequence shown here is derived from an EMBL/GenBank/DDBJ whole genome shotgun (WGS) entry which is preliminary data.</text>
</comment>
<dbReference type="EMBL" id="BARS01041496">
    <property type="protein sequence ID" value="GAG32849.1"/>
    <property type="molecule type" value="Genomic_DNA"/>
</dbReference>
<feature type="region of interest" description="Disordered" evidence="1">
    <location>
        <begin position="1"/>
        <end position="35"/>
    </location>
</feature>
<dbReference type="AlphaFoldDB" id="X0WPC2"/>
<evidence type="ECO:0000256" key="1">
    <source>
        <dbReference type="SAM" id="MobiDB-lite"/>
    </source>
</evidence>
<protein>
    <recommendedName>
        <fullName evidence="3">Thioredoxin family protein</fullName>
    </recommendedName>
</protein>